<organism evidence="1 2">
    <name type="scientific">Naganishia cerealis</name>
    <dbReference type="NCBI Taxonomy" id="610337"/>
    <lineage>
        <taxon>Eukaryota</taxon>
        <taxon>Fungi</taxon>
        <taxon>Dikarya</taxon>
        <taxon>Basidiomycota</taxon>
        <taxon>Agaricomycotina</taxon>
        <taxon>Tremellomycetes</taxon>
        <taxon>Filobasidiales</taxon>
        <taxon>Filobasidiaceae</taxon>
        <taxon>Naganishia</taxon>
    </lineage>
</organism>
<sequence length="288" mass="32996">MTSFLPVFTNDWLLDYRPFPDKPSNVFEEHWHEVVLSLLFYGTIHLLSPFVMSRWMGSHYTTLPKRTRVNFDVHVVSMVQCFISIASLAPMWNHSHWQNRLNDPKSSIEGSTPYGSFVAAITVGYFVWDVIVCTVYFQLFGLGFLVHGLAALYVFSFCMRPYAQPWIPAFLLFELSTPFVNINWFASKLPAGVIGSKTFIINGLCLLFTFFTVRILWGFYAVTIVARDMFAVWNDNPKFLPVTILGLNITLDVLNVFWFQKMIKIATKKARGNTSTRAAAKETAQKIE</sequence>
<dbReference type="EMBL" id="JASBWR010000089">
    <property type="protein sequence ID" value="KAJ9096993.1"/>
    <property type="molecule type" value="Genomic_DNA"/>
</dbReference>
<comment type="caution">
    <text evidence="1">The sequence shown here is derived from an EMBL/GenBank/DDBJ whole genome shotgun (WGS) entry which is preliminary data.</text>
</comment>
<evidence type="ECO:0000313" key="1">
    <source>
        <dbReference type="EMBL" id="KAJ9096993.1"/>
    </source>
</evidence>
<protein>
    <submittedName>
        <fullName evidence="1">Uncharacterized protein</fullName>
    </submittedName>
</protein>
<gene>
    <name evidence="1" type="ORF">QFC19_006938</name>
</gene>
<name>A0ACC2VD38_9TREE</name>
<reference evidence="1" key="1">
    <citation type="submission" date="2023-04" db="EMBL/GenBank/DDBJ databases">
        <title>Draft Genome sequencing of Naganishia species isolated from polar environments using Oxford Nanopore Technology.</title>
        <authorList>
            <person name="Leo P."/>
            <person name="Venkateswaran K."/>
        </authorList>
    </citation>
    <scope>NUCLEOTIDE SEQUENCE</scope>
    <source>
        <strain evidence="1">MNA-CCFEE 5261</strain>
    </source>
</reference>
<dbReference type="Proteomes" id="UP001241377">
    <property type="component" value="Unassembled WGS sequence"/>
</dbReference>
<proteinExistence type="predicted"/>
<accession>A0ACC2VD38</accession>
<evidence type="ECO:0000313" key="2">
    <source>
        <dbReference type="Proteomes" id="UP001241377"/>
    </source>
</evidence>
<keyword evidence="2" id="KW-1185">Reference proteome</keyword>